<protein>
    <recommendedName>
        <fullName evidence="2">C-type lectin domain-containing protein</fullName>
    </recommendedName>
</protein>
<dbReference type="FunCoup" id="A0A7M7P0Q8">
    <property type="interactions" value="894"/>
</dbReference>
<accession>A0A7M7P0Q8</accession>
<dbReference type="Proteomes" id="UP000007110">
    <property type="component" value="Unassembled WGS sequence"/>
</dbReference>
<dbReference type="InterPro" id="IPR001304">
    <property type="entry name" value="C-type_lectin-like"/>
</dbReference>
<dbReference type="OMA" id="FICEANY"/>
<name>A0A7M7P0Q8_STRPU</name>
<feature type="domain" description="C-type lectin" evidence="2">
    <location>
        <begin position="38"/>
        <end position="166"/>
    </location>
</feature>
<dbReference type="InParanoid" id="A0A7M7P0Q8"/>
<dbReference type="GeneID" id="585363"/>
<sequence>MFIKIVTILVIASSAVMLPVLPGCQAGGCGCPPLWTAFQNNCYRYFSVKNITWLGAEMHCSGFSVPCSDVDSTISLGHLTSIHSKEEMTFLSVLYESIRSKVVTSTTYVWIGLHDKTTEASWEWSDGSSQDYEIWASGQPNNYGGNQDCTVFSSTSEYKWNDFACDSDGDSPHHATAYVCKLPQW</sequence>
<reference evidence="4" key="1">
    <citation type="submission" date="2015-02" db="EMBL/GenBank/DDBJ databases">
        <title>Genome sequencing for Strongylocentrotus purpuratus.</title>
        <authorList>
            <person name="Murali S."/>
            <person name="Liu Y."/>
            <person name="Vee V."/>
            <person name="English A."/>
            <person name="Wang M."/>
            <person name="Skinner E."/>
            <person name="Han Y."/>
            <person name="Muzny D.M."/>
            <person name="Worley K.C."/>
            <person name="Gibbs R.A."/>
        </authorList>
    </citation>
    <scope>NUCLEOTIDE SEQUENCE</scope>
</reference>
<dbReference type="Gene3D" id="3.10.100.10">
    <property type="entry name" value="Mannose-Binding Protein A, subunit A"/>
    <property type="match status" value="1"/>
</dbReference>
<dbReference type="OrthoDB" id="418245at2759"/>
<dbReference type="PROSITE" id="PS51257">
    <property type="entry name" value="PROKAR_LIPOPROTEIN"/>
    <property type="match status" value="1"/>
</dbReference>
<dbReference type="KEGG" id="spu:585363"/>
<dbReference type="SMART" id="SM00034">
    <property type="entry name" value="CLECT"/>
    <property type="match status" value="1"/>
</dbReference>
<dbReference type="InterPro" id="IPR016186">
    <property type="entry name" value="C-type_lectin-like/link_sf"/>
</dbReference>
<feature type="chain" id="PRO_5029705285" description="C-type lectin domain-containing protein" evidence="1">
    <location>
        <begin position="27"/>
        <end position="185"/>
    </location>
</feature>
<reference evidence="3" key="2">
    <citation type="submission" date="2021-01" db="UniProtKB">
        <authorList>
            <consortium name="EnsemblMetazoa"/>
        </authorList>
    </citation>
    <scope>IDENTIFICATION</scope>
</reference>
<dbReference type="PROSITE" id="PS50041">
    <property type="entry name" value="C_TYPE_LECTIN_2"/>
    <property type="match status" value="1"/>
</dbReference>
<keyword evidence="4" id="KW-1185">Reference proteome</keyword>
<keyword evidence="1" id="KW-0732">Signal</keyword>
<dbReference type="AlphaFoldDB" id="A0A7M7P0Q8"/>
<dbReference type="PANTHER" id="PTHR22803">
    <property type="entry name" value="MANNOSE, PHOSPHOLIPASE, LECTIN RECEPTOR RELATED"/>
    <property type="match status" value="1"/>
</dbReference>
<organism evidence="3 4">
    <name type="scientific">Strongylocentrotus purpuratus</name>
    <name type="common">Purple sea urchin</name>
    <dbReference type="NCBI Taxonomy" id="7668"/>
    <lineage>
        <taxon>Eukaryota</taxon>
        <taxon>Metazoa</taxon>
        <taxon>Echinodermata</taxon>
        <taxon>Eleutherozoa</taxon>
        <taxon>Echinozoa</taxon>
        <taxon>Echinoidea</taxon>
        <taxon>Euechinoidea</taxon>
        <taxon>Echinacea</taxon>
        <taxon>Camarodonta</taxon>
        <taxon>Echinidea</taxon>
        <taxon>Strongylocentrotidae</taxon>
        <taxon>Strongylocentrotus</taxon>
    </lineage>
</organism>
<dbReference type="InterPro" id="IPR016187">
    <property type="entry name" value="CTDL_fold"/>
</dbReference>
<dbReference type="SUPFAM" id="SSF56436">
    <property type="entry name" value="C-type lectin-like"/>
    <property type="match status" value="1"/>
</dbReference>
<feature type="signal peptide" evidence="1">
    <location>
        <begin position="1"/>
        <end position="26"/>
    </location>
</feature>
<dbReference type="RefSeq" id="XP_030843441.1">
    <property type="nucleotide sequence ID" value="XM_030987581.1"/>
</dbReference>
<dbReference type="InterPro" id="IPR050111">
    <property type="entry name" value="C-type_lectin/snaclec_domain"/>
</dbReference>
<proteinExistence type="predicted"/>
<evidence type="ECO:0000256" key="1">
    <source>
        <dbReference type="SAM" id="SignalP"/>
    </source>
</evidence>
<dbReference type="EnsemblMetazoa" id="XM_030987581">
    <property type="protein sequence ID" value="XP_030843441"/>
    <property type="gene ID" value="LOC585363"/>
</dbReference>
<dbReference type="GO" id="GO:0038023">
    <property type="term" value="F:signaling receptor activity"/>
    <property type="evidence" value="ECO:0000318"/>
    <property type="project" value="GO_Central"/>
</dbReference>
<evidence type="ECO:0000259" key="2">
    <source>
        <dbReference type="PROSITE" id="PS50041"/>
    </source>
</evidence>
<evidence type="ECO:0000313" key="4">
    <source>
        <dbReference type="Proteomes" id="UP000007110"/>
    </source>
</evidence>
<dbReference type="Pfam" id="PF00059">
    <property type="entry name" value="Lectin_C"/>
    <property type="match status" value="1"/>
</dbReference>
<evidence type="ECO:0000313" key="3">
    <source>
        <dbReference type="EnsemblMetazoa" id="XP_030843441"/>
    </source>
</evidence>